<dbReference type="SMART" id="SM00062">
    <property type="entry name" value="PBPb"/>
    <property type="match status" value="1"/>
</dbReference>
<organism evidence="4 5">
    <name type="scientific">Vogesella margarita</name>
    <dbReference type="NCBI Taxonomy" id="2984199"/>
    <lineage>
        <taxon>Bacteria</taxon>
        <taxon>Pseudomonadati</taxon>
        <taxon>Pseudomonadota</taxon>
        <taxon>Betaproteobacteria</taxon>
        <taxon>Neisseriales</taxon>
        <taxon>Chromobacteriaceae</taxon>
        <taxon>Vogesella</taxon>
    </lineage>
</organism>
<dbReference type="Gene3D" id="3.40.190.10">
    <property type="entry name" value="Periplasmic binding protein-like II"/>
    <property type="match status" value="2"/>
</dbReference>
<dbReference type="SUPFAM" id="SSF53850">
    <property type="entry name" value="Periplasmic binding protein-like II"/>
    <property type="match status" value="1"/>
</dbReference>
<dbReference type="Proteomes" id="UP001222030">
    <property type="component" value="Unassembled WGS sequence"/>
</dbReference>
<protein>
    <submittedName>
        <fullName evidence="4">Transporter substrate-binding domain-containing protein</fullName>
    </submittedName>
</protein>
<feature type="signal peptide" evidence="2">
    <location>
        <begin position="1"/>
        <end position="19"/>
    </location>
</feature>
<feature type="chain" id="PRO_5046941115" evidence="2">
    <location>
        <begin position="20"/>
        <end position="240"/>
    </location>
</feature>
<dbReference type="RefSeq" id="WP_272773239.1">
    <property type="nucleotide sequence ID" value="NZ_JAQQLE010000015.1"/>
</dbReference>
<evidence type="ECO:0000259" key="3">
    <source>
        <dbReference type="SMART" id="SM00062"/>
    </source>
</evidence>
<dbReference type="PANTHER" id="PTHR35936">
    <property type="entry name" value="MEMBRANE-BOUND LYTIC MUREIN TRANSGLYCOSYLASE F"/>
    <property type="match status" value="1"/>
</dbReference>
<accession>A0ABT5ISB6</accession>
<reference evidence="4 5" key="1">
    <citation type="submission" date="2023-01" db="EMBL/GenBank/DDBJ databases">
        <title>Novel species of the genus Vogesella isolated from rivers.</title>
        <authorList>
            <person name="Lu H."/>
        </authorList>
    </citation>
    <scope>NUCLEOTIDE SEQUENCE [LARGE SCALE GENOMIC DNA]</scope>
    <source>
        <strain evidence="4 5">LYT5W</strain>
    </source>
</reference>
<evidence type="ECO:0000313" key="5">
    <source>
        <dbReference type="Proteomes" id="UP001222030"/>
    </source>
</evidence>
<dbReference type="EMBL" id="JAQQLE010000015">
    <property type="protein sequence ID" value="MDC7715450.1"/>
    <property type="molecule type" value="Genomic_DNA"/>
</dbReference>
<evidence type="ECO:0000313" key="4">
    <source>
        <dbReference type="EMBL" id="MDC7715450.1"/>
    </source>
</evidence>
<evidence type="ECO:0000256" key="1">
    <source>
        <dbReference type="ARBA" id="ARBA00022729"/>
    </source>
</evidence>
<dbReference type="Pfam" id="PF00497">
    <property type="entry name" value="SBP_bac_3"/>
    <property type="match status" value="1"/>
</dbReference>
<comment type="caution">
    <text evidence="4">The sequence shown here is derived from an EMBL/GenBank/DDBJ whole genome shotgun (WGS) entry which is preliminary data.</text>
</comment>
<keyword evidence="1 2" id="KW-0732">Signal</keyword>
<gene>
    <name evidence="4" type="ORF">PQU96_15140</name>
</gene>
<evidence type="ECO:0000256" key="2">
    <source>
        <dbReference type="SAM" id="SignalP"/>
    </source>
</evidence>
<feature type="domain" description="Solute-binding protein family 3/N-terminal" evidence="3">
    <location>
        <begin position="23"/>
        <end position="240"/>
    </location>
</feature>
<sequence>MKKCLLMAGWLLAAPLAQSSPGKLLILVDDSTEMPLAELQDNTLLAGIHFDLGQALAKELGQQASFRVVPRKRVGPSLQNGEADLICLYQREWLPGPFRWSRPFLVNADVVVTHRDQPRPTSIAALAGQSIGTILGFRYPELETRLGSALVRDDAPNSTSNLRKLEAGRIHHAVVNQLYLNYQQKLGQLPLALHPPLLLNNYQAGCALSRHSRIGLPQLNRAIGKLLDNHTLPHILSKYR</sequence>
<dbReference type="InterPro" id="IPR001638">
    <property type="entry name" value="Solute-binding_3/MltF_N"/>
</dbReference>
<keyword evidence="5" id="KW-1185">Reference proteome</keyword>
<dbReference type="PANTHER" id="PTHR35936:SF6">
    <property type="entry name" value="AMINO ACID ABC TRANSPORTER SUBSTRATE-BINDING PAAT FAMILY PROTEIN"/>
    <property type="match status" value="1"/>
</dbReference>
<proteinExistence type="predicted"/>
<name>A0ABT5ISB6_9NEIS</name>